<feature type="domain" description="HTH lysR-type" evidence="5">
    <location>
        <begin position="6"/>
        <end position="62"/>
    </location>
</feature>
<evidence type="ECO:0000259" key="5">
    <source>
        <dbReference type="PROSITE" id="PS50931"/>
    </source>
</evidence>
<dbReference type="Pfam" id="PF00126">
    <property type="entry name" value="HTH_1"/>
    <property type="match status" value="1"/>
</dbReference>
<evidence type="ECO:0000313" key="7">
    <source>
        <dbReference type="Proteomes" id="UP000234333"/>
    </source>
</evidence>
<proteinExistence type="inferred from homology"/>
<dbReference type="InterPro" id="IPR005119">
    <property type="entry name" value="LysR_subst-bd"/>
</dbReference>
<evidence type="ECO:0000256" key="1">
    <source>
        <dbReference type="ARBA" id="ARBA00009437"/>
    </source>
</evidence>
<organism evidence="6 7">
    <name type="scientific">Brevibacterium casei CIP 102111</name>
    <dbReference type="NCBI Taxonomy" id="1255625"/>
    <lineage>
        <taxon>Bacteria</taxon>
        <taxon>Bacillati</taxon>
        <taxon>Actinomycetota</taxon>
        <taxon>Actinomycetes</taxon>
        <taxon>Micrococcales</taxon>
        <taxon>Brevibacteriaceae</taxon>
        <taxon>Brevibacterium</taxon>
    </lineage>
</organism>
<dbReference type="PANTHER" id="PTHR30579:SF2">
    <property type="entry name" value="HTH-TYPE TRANSCRIPTIONAL REGULATOR ARGP"/>
    <property type="match status" value="1"/>
</dbReference>
<dbReference type="InterPro" id="IPR000847">
    <property type="entry name" value="LysR_HTH_N"/>
</dbReference>
<dbReference type="Gene3D" id="3.40.190.290">
    <property type="match status" value="1"/>
</dbReference>
<evidence type="ECO:0000256" key="3">
    <source>
        <dbReference type="ARBA" id="ARBA00023125"/>
    </source>
</evidence>
<keyword evidence="3" id="KW-0238">DNA-binding</keyword>
<dbReference type="SUPFAM" id="SSF46785">
    <property type="entry name" value="Winged helix' DNA-binding domain"/>
    <property type="match status" value="1"/>
</dbReference>
<accession>A0A2H1HPV6</accession>
<gene>
    <name evidence="6" type="ORF">BC102111_00388</name>
</gene>
<protein>
    <submittedName>
        <fullName evidence="6">LysR family transcriptional regulator, chromosome initiation inhibitor</fullName>
    </submittedName>
</protein>
<dbReference type="PROSITE" id="PS50931">
    <property type="entry name" value="HTH_LYSR"/>
    <property type="match status" value="1"/>
</dbReference>
<comment type="similarity">
    <text evidence="1">Belongs to the LysR transcriptional regulatory family.</text>
</comment>
<keyword evidence="2" id="KW-0805">Transcription regulation</keyword>
<dbReference type="InterPro" id="IPR036388">
    <property type="entry name" value="WH-like_DNA-bd_sf"/>
</dbReference>
<name>A0A2H1HPV6_9MICO</name>
<dbReference type="Gene3D" id="1.10.10.10">
    <property type="entry name" value="Winged helix-like DNA-binding domain superfamily/Winged helix DNA-binding domain"/>
    <property type="match status" value="1"/>
</dbReference>
<dbReference type="Proteomes" id="UP000234333">
    <property type="component" value="Unassembled WGS sequence"/>
</dbReference>
<dbReference type="AlphaFoldDB" id="A0A2H1HPV6"/>
<dbReference type="InterPro" id="IPR050176">
    <property type="entry name" value="LTTR"/>
</dbReference>
<sequence>MQNSFMNIEHVRALAAAVDEGTVEGAAFVLRITPSAASQRIRALESRLGQVLIRRTNPITVTEAGTAVLRYARQVELLESEAMDRLHGIAADADPRAPGVLREPTVLRIGLNADSLATWFRPVFAEVAAWDDVVIRLDVADQDKVMPLLTSGEVLGAIASTGARTYGTRVQRLGAMRYVAVAAPALLDRHGWTQREGSSGPFAEVDLASLPMVNFGRDDDLQLAFLKRNGIRQVPPMSVVPSSTEFATAVVAGVGWGMIPVLQLADIDAELVPITADPSVDVPLYWHHWKLASDKLSRLTEALTRAAAHMR</sequence>
<dbReference type="EMBL" id="FXZC01000001">
    <property type="protein sequence ID" value="SMX64957.1"/>
    <property type="molecule type" value="Genomic_DNA"/>
</dbReference>
<keyword evidence="4" id="KW-0804">Transcription</keyword>
<dbReference type="PANTHER" id="PTHR30579">
    <property type="entry name" value="TRANSCRIPTIONAL REGULATOR"/>
    <property type="match status" value="1"/>
</dbReference>
<dbReference type="InterPro" id="IPR036390">
    <property type="entry name" value="WH_DNA-bd_sf"/>
</dbReference>
<dbReference type="GO" id="GO:0003700">
    <property type="term" value="F:DNA-binding transcription factor activity"/>
    <property type="evidence" value="ECO:0007669"/>
    <property type="project" value="InterPro"/>
</dbReference>
<evidence type="ECO:0000313" key="6">
    <source>
        <dbReference type="EMBL" id="SMX64957.1"/>
    </source>
</evidence>
<evidence type="ECO:0000256" key="2">
    <source>
        <dbReference type="ARBA" id="ARBA00023015"/>
    </source>
</evidence>
<dbReference type="Pfam" id="PF03466">
    <property type="entry name" value="LysR_substrate"/>
    <property type="match status" value="1"/>
</dbReference>
<dbReference type="SUPFAM" id="SSF53850">
    <property type="entry name" value="Periplasmic binding protein-like II"/>
    <property type="match status" value="1"/>
</dbReference>
<dbReference type="GO" id="GO:0003677">
    <property type="term" value="F:DNA binding"/>
    <property type="evidence" value="ECO:0007669"/>
    <property type="project" value="UniProtKB-KW"/>
</dbReference>
<dbReference type="NCBIfam" id="NF002964">
    <property type="entry name" value="PRK03635.1"/>
    <property type="match status" value="1"/>
</dbReference>
<evidence type="ECO:0000256" key="4">
    <source>
        <dbReference type="ARBA" id="ARBA00023163"/>
    </source>
</evidence>
<reference evidence="7" key="1">
    <citation type="submission" date="2017-03" db="EMBL/GenBank/DDBJ databases">
        <authorList>
            <person name="Monnet C."/>
        </authorList>
    </citation>
    <scope>NUCLEOTIDE SEQUENCE [LARGE SCALE GENOMIC DNA]</scope>
    <source>
        <strain evidence="7">CIP 102111</strain>
    </source>
</reference>